<name>A0ABY4JLX3_9BACI</name>
<keyword evidence="12" id="KW-0670">Pyruvate</keyword>
<dbReference type="NCBIfam" id="NF006873">
    <property type="entry name" value="PRK09369.1"/>
    <property type="match status" value="1"/>
</dbReference>
<evidence type="ECO:0000313" key="14">
    <source>
        <dbReference type="EMBL" id="UPM54204.1"/>
    </source>
</evidence>
<evidence type="ECO:0000256" key="9">
    <source>
        <dbReference type="ARBA" id="ARBA00023316"/>
    </source>
</evidence>
<dbReference type="GO" id="GO:0008760">
    <property type="term" value="F:UDP-N-acetylglucosamine 1-carboxyvinyltransferase activity"/>
    <property type="evidence" value="ECO:0007669"/>
    <property type="project" value="UniProtKB-EC"/>
</dbReference>
<evidence type="ECO:0000256" key="2">
    <source>
        <dbReference type="ARBA" id="ARBA00004752"/>
    </source>
</evidence>
<dbReference type="HAMAP" id="MF_00111">
    <property type="entry name" value="MurA"/>
    <property type="match status" value="1"/>
</dbReference>
<dbReference type="InterPro" id="IPR005750">
    <property type="entry name" value="UDP_GlcNAc_COvinyl_MurA"/>
</dbReference>
<evidence type="ECO:0000256" key="6">
    <source>
        <dbReference type="ARBA" id="ARBA00022960"/>
    </source>
</evidence>
<reference evidence="14 15" key="1">
    <citation type="submission" date="2022-04" db="EMBL/GenBank/DDBJ databases">
        <title>Mechanism of arsenic methylation and mitigation arsenic toxicity by Bacillus sp. LH14 from an Arsenic-Contaminated Paddy Soil.</title>
        <authorList>
            <person name="Wang D."/>
        </authorList>
    </citation>
    <scope>NUCLEOTIDE SEQUENCE [LARGE SCALE GENOMIC DNA]</scope>
    <source>
        <strain evidence="14 15">LH14</strain>
    </source>
</reference>
<evidence type="ECO:0000256" key="4">
    <source>
        <dbReference type="ARBA" id="ARBA00022618"/>
    </source>
</evidence>
<comment type="catalytic activity">
    <reaction evidence="11 12">
        <text>phosphoenolpyruvate + UDP-N-acetyl-alpha-D-glucosamine = UDP-N-acetyl-3-O-(1-carboxyvinyl)-alpha-D-glucosamine + phosphate</text>
        <dbReference type="Rhea" id="RHEA:18681"/>
        <dbReference type="ChEBI" id="CHEBI:43474"/>
        <dbReference type="ChEBI" id="CHEBI:57705"/>
        <dbReference type="ChEBI" id="CHEBI:58702"/>
        <dbReference type="ChEBI" id="CHEBI:68483"/>
        <dbReference type="EC" id="2.5.1.7"/>
    </reaction>
</comment>
<dbReference type="Gene3D" id="3.65.10.10">
    <property type="entry name" value="Enolpyruvate transferase domain"/>
    <property type="match status" value="2"/>
</dbReference>
<dbReference type="SUPFAM" id="SSF55205">
    <property type="entry name" value="EPT/RTPC-like"/>
    <property type="match status" value="1"/>
</dbReference>
<dbReference type="PANTHER" id="PTHR43783:SF1">
    <property type="entry name" value="UDP-N-ACETYLGLUCOSAMINE 1-CARBOXYVINYLTRANSFERASE"/>
    <property type="match status" value="1"/>
</dbReference>
<feature type="binding site" evidence="12">
    <location>
        <position position="306"/>
    </location>
    <ligand>
        <name>UDP-N-acetyl-alpha-D-glucosamine</name>
        <dbReference type="ChEBI" id="CHEBI:57705"/>
    </ligand>
</feature>
<dbReference type="Proteomes" id="UP000830639">
    <property type="component" value="Chromosome"/>
</dbReference>
<dbReference type="InterPro" id="IPR036968">
    <property type="entry name" value="Enolpyruvate_Tfrase_sf"/>
</dbReference>
<dbReference type="PANTHER" id="PTHR43783">
    <property type="entry name" value="UDP-N-ACETYLGLUCOSAMINE 1-CARBOXYVINYLTRANSFERASE"/>
    <property type="match status" value="1"/>
</dbReference>
<dbReference type="EMBL" id="CP096034">
    <property type="protein sequence ID" value="UPM54204.1"/>
    <property type="molecule type" value="Genomic_DNA"/>
</dbReference>
<dbReference type="EC" id="2.5.1.7" evidence="12"/>
<comment type="subcellular location">
    <subcellularLocation>
        <location evidence="1 12">Cytoplasm</location>
    </subcellularLocation>
</comment>
<organism evidence="14 15">
    <name type="scientific">Gottfriedia acidiceleris</name>
    <dbReference type="NCBI Taxonomy" id="371036"/>
    <lineage>
        <taxon>Bacteria</taxon>
        <taxon>Bacillati</taxon>
        <taxon>Bacillota</taxon>
        <taxon>Bacilli</taxon>
        <taxon>Bacillales</taxon>
        <taxon>Bacillaceae</taxon>
        <taxon>Gottfriedia</taxon>
    </lineage>
</organism>
<feature type="active site" description="Proton donor" evidence="12">
    <location>
        <position position="117"/>
    </location>
</feature>
<comment type="function">
    <text evidence="12">Cell wall formation. Adds enolpyruvyl to UDP-N-acetylglucosamine.</text>
</comment>
<evidence type="ECO:0000256" key="5">
    <source>
        <dbReference type="ARBA" id="ARBA00022679"/>
    </source>
</evidence>
<evidence type="ECO:0000259" key="13">
    <source>
        <dbReference type="Pfam" id="PF00275"/>
    </source>
</evidence>
<sequence length="434" mass="46564">MDKIIVRGGKQLQGTVRVEGAKNAVLPVLAAALLASEGKNIIHDVPTLSDVYTINEVLRNLNTEVGFKNNTVTVDASKDLHVEAPFEYVRKMRASILVMGPLLARNGHARVALPGGCAIGSRPIEQHLKGFEAMGAQITVGNGFVEAKSNGRLKGAKIYLDFPSVGATENIMSAASLAEGTTILENAAKEPEIVDLANFINAMGGKVRGAGTGTIRIEGVPTLFGTTHHIIPDRIEAGTFMVAAAITNGNVLIENAVPEHLSSVVAKMREMGVTIIEEEEGLRVIGTDNLKPVDIKTMPHPGFPTDMQSQMMALLLKANGTGMITETVFENRFMHVEEFRRMNANIKIEGRSTIIHGPNDLQGAEVAATDLRAAASLILAGLVVDGYTRVTELKHLDRGYVNFHEKLAALGADIERVNEPSTAVEEETLKDLQA</sequence>
<dbReference type="CDD" id="cd01555">
    <property type="entry name" value="UdpNAET"/>
    <property type="match status" value="1"/>
</dbReference>
<feature type="modified residue" description="2-(S-cysteinyl)pyruvic acid O-phosphothioketal" evidence="12">
    <location>
        <position position="117"/>
    </location>
</feature>
<dbReference type="RefSeq" id="WP_098231079.1">
    <property type="nucleotide sequence ID" value="NZ_CP096034.1"/>
</dbReference>
<dbReference type="InterPro" id="IPR050068">
    <property type="entry name" value="MurA_subfamily"/>
</dbReference>
<keyword evidence="9 12" id="KW-0961">Cell wall biogenesis/degradation</keyword>
<protein>
    <recommendedName>
        <fullName evidence="12">UDP-N-acetylglucosamine 1-carboxyvinyltransferase</fullName>
        <ecNumber evidence="12">2.5.1.7</ecNumber>
    </recommendedName>
    <alternativeName>
        <fullName evidence="12">Enoylpyruvate transferase</fullName>
    </alternativeName>
    <alternativeName>
        <fullName evidence="12">UDP-N-acetylglucosamine enolpyruvyl transferase</fullName>
        <shortName evidence="12">EPT</shortName>
    </alternativeName>
</protein>
<feature type="binding site" evidence="12">
    <location>
        <begin position="122"/>
        <end position="126"/>
    </location>
    <ligand>
        <name>UDP-N-acetyl-alpha-D-glucosamine</name>
        <dbReference type="ChEBI" id="CHEBI:57705"/>
    </ligand>
</feature>
<evidence type="ECO:0000256" key="8">
    <source>
        <dbReference type="ARBA" id="ARBA00023306"/>
    </source>
</evidence>
<evidence type="ECO:0000256" key="7">
    <source>
        <dbReference type="ARBA" id="ARBA00022984"/>
    </source>
</evidence>
<dbReference type="InterPro" id="IPR013792">
    <property type="entry name" value="RNA3'P_cycl/enolpyr_Trfase_a/b"/>
</dbReference>
<proteinExistence type="inferred from homology"/>
<comment type="caution">
    <text evidence="12">Lacks conserved residue(s) required for the propagation of feature annotation.</text>
</comment>
<dbReference type="Pfam" id="PF00275">
    <property type="entry name" value="EPSP_synthase"/>
    <property type="match status" value="1"/>
</dbReference>
<evidence type="ECO:0000313" key="15">
    <source>
        <dbReference type="Proteomes" id="UP000830639"/>
    </source>
</evidence>
<evidence type="ECO:0000256" key="3">
    <source>
        <dbReference type="ARBA" id="ARBA00022490"/>
    </source>
</evidence>
<dbReference type="InterPro" id="IPR001986">
    <property type="entry name" value="Enolpyruvate_Tfrase_dom"/>
</dbReference>
<feature type="domain" description="Enolpyruvate transferase" evidence="13">
    <location>
        <begin position="6"/>
        <end position="407"/>
    </location>
</feature>
<evidence type="ECO:0000256" key="11">
    <source>
        <dbReference type="ARBA" id="ARBA00047527"/>
    </source>
</evidence>
<dbReference type="NCBIfam" id="TIGR01072">
    <property type="entry name" value="murA"/>
    <property type="match status" value="1"/>
</dbReference>
<keyword evidence="4 12" id="KW-0132">Cell division</keyword>
<gene>
    <name evidence="12 14" type="primary">murA</name>
    <name evidence="14" type="ORF">MY490_21090</name>
</gene>
<keyword evidence="3 12" id="KW-0963">Cytoplasm</keyword>
<evidence type="ECO:0000256" key="10">
    <source>
        <dbReference type="ARBA" id="ARBA00038367"/>
    </source>
</evidence>
<accession>A0ABY4JLX3</accession>
<feature type="binding site" evidence="12">
    <location>
        <position position="93"/>
    </location>
    <ligand>
        <name>UDP-N-acetyl-alpha-D-glucosamine</name>
        <dbReference type="ChEBI" id="CHEBI:57705"/>
    </ligand>
</feature>
<keyword evidence="15" id="KW-1185">Reference proteome</keyword>
<keyword evidence="7 12" id="KW-0573">Peptidoglycan synthesis</keyword>
<keyword evidence="6 12" id="KW-0133">Cell shape</keyword>
<comment type="similarity">
    <text evidence="10 12">Belongs to the EPSP synthase family. MurA subfamily.</text>
</comment>
<evidence type="ECO:0000256" key="12">
    <source>
        <dbReference type="HAMAP-Rule" id="MF_00111"/>
    </source>
</evidence>
<evidence type="ECO:0000256" key="1">
    <source>
        <dbReference type="ARBA" id="ARBA00004496"/>
    </source>
</evidence>
<keyword evidence="5 12" id="KW-0808">Transferase</keyword>
<feature type="binding site" evidence="12">
    <location>
        <begin position="22"/>
        <end position="23"/>
    </location>
    <ligand>
        <name>phosphoenolpyruvate</name>
        <dbReference type="ChEBI" id="CHEBI:58702"/>
    </ligand>
</feature>
<keyword evidence="8 12" id="KW-0131">Cell cycle</keyword>
<feature type="binding site" evidence="12">
    <location>
        <position position="328"/>
    </location>
    <ligand>
        <name>UDP-N-acetyl-alpha-D-glucosamine</name>
        <dbReference type="ChEBI" id="CHEBI:57705"/>
    </ligand>
</feature>
<comment type="pathway">
    <text evidence="2 12">Cell wall biogenesis; peptidoglycan biosynthesis.</text>
</comment>